<accession>A0A1B9I482</accession>
<keyword evidence="9 12" id="KW-0456">Lyase</keyword>
<sequence length="529" mass="58906">MIIRHSTRVISKASIPLRSTSALFNHNSRQHIRSPLISTRWNSNIPKQPYTPPRINEKPSLQEDQSGTGQSSKGKPLNEKVAQAWSTPTRWYPIPIALGALVLLAVQYRKSTRSDIEVESQGEGGAVVKKGGKRVDGPWQVRVLGALPLRSLSQLWGYLNGLVLPVWFRPFGFKLYATIFGCNLDEVPKDLKEYESLGDFFYREMKEGQRPISDAPMVSPADGRVLHFGEIVGSRVEQVKGITYSLEALLGSESSIHGDTQSVQNKGERVDEKNFANINDISYSLSSLLGRGSDNGETKSYEDASLPKTSDKEADASHTENGPEKTIHDGKVAKVLGKLAWFGHKTSSKSELLPKINTPENNLYFMVVYLAPGDYHRFHSPTTWIVERRRHFTGDLFSVSPYIANRMKDLFVLNERVALLGRWKYGFYSMIPVGATNVGSIKINFDQSLRTNTRKITHPPHTYAEAVYSSASSIVNGQPLLTGEEMGGFKLGSTIVMVFEAPKNFKFQVEPGQKVKMGQTLGKLEGEDE</sequence>
<evidence type="ECO:0000256" key="1">
    <source>
        <dbReference type="ARBA" id="ARBA00005189"/>
    </source>
</evidence>
<dbReference type="OrthoDB" id="4330at2759"/>
<keyword evidence="12" id="KW-0865">Zymogen</keyword>
<keyword evidence="16" id="KW-1185">Reference proteome</keyword>
<evidence type="ECO:0000256" key="5">
    <source>
        <dbReference type="ARBA" id="ARBA00022989"/>
    </source>
</evidence>
<comment type="function">
    <text evidence="12">Catalyzes the formation of phosphatidylethanolamine (PtdEtn) from phosphatidylserine (PtdSer). Plays a central role in phospholipid metabolism and in the interorganelle trafficking of phosphatidylserine.</text>
</comment>
<keyword evidence="5 12" id="KW-1133">Transmembrane helix</keyword>
<keyword evidence="8 12" id="KW-0594">Phospholipid biosynthesis</keyword>
<dbReference type="InterPro" id="IPR033661">
    <property type="entry name" value="PSD_type1_euk"/>
</dbReference>
<feature type="active site" description="Charge relay system; for autoendoproteolytic cleavage activity" evidence="12">
    <location>
        <position position="493"/>
    </location>
</feature>
<feature type="site" description="Cleavage (non-hydrolytic); by autocatalysis" evidence="12">
    <location>
        <begin position="492"/>
        <end position="493"/>
    </location>
</feature>
<reference evidence="15" key="4">
    <citation type="submission" date="2024-02" db="EMBL/GenBank/DDBJ databases">
        <title>Comparative genomics of Cryptococcus and Kwoniella reveals pathogenesis evolution and contrasting modes of karyotype evolution via chromosome fusion or intercentromeric recombination.</title>
        <authorList>
            <person name="Coelho M.A."/>
            <person name="David-Palma M."/>
            <person name="Shea T."/>
            <person name="Bowers K."/>
            <person name="McGinley-Smith S."/>
            <person name="Mohammad A.W."/>
            <person name="Gnirke A."/>
            <person name="Yurkov A.M."/>
            <person name="Nowrousian M."/>
            <person name="Sun S."/>
            <person name="Cuomo C.A."/>
            <person name="Heitman J."/>
        </authorList>
    </citation>
    <scope>NUCLEOTIDE SEQUENCE</scope>
    <source>
        <strain evidence="15">CBS 10737</strain>
    </source>
</reference>
<keyword evidence="10 12" id="KW-1208">Phospholipid metabolism</keyword>
<dbReference type="STRING" id="1296096.A0A1B9I482"/>
<reference evidence="14" key="1">
    <citation type="submission" date="2013-07" db="EMBL/GenBank/DDBJ databases">
        <title>The Genome Sequence of Cryptococcus pinus CBS10737.</title>
        <authorList>
            <consortium name="The Broad Institute Genome Sequencing Platform"/>
            <person name="Cuomo C."/>
            <person name="Litvintseva A."/>
            <person name="Chen Y."/>
            <person name="Heitman J."/>
            <person name="Sun S."/>
            <person name="Springer D."/>
            <person name="Dromer F."/>
            <person name="Young S.K."/>
            <person name="Zeng Q."/>
            <person name="Gargeya S."/>
            <person name="Fitzgerald M."/>
            <person name="Abouelleil A."/>
            <person name="Alvarado L."/>
            <person name="Berlin A.M."/>
            <person name="Chapman S.B."/>
            <person name="Dewar J."/>
            <person name="Goldberg J."/>
            <person name="Griggs A."/>
            <person name="Gujja S."/>
            <person name="Hansen M."/>
            <person name="Howarth C."/>
            <person name="Imamovic A."/>
            <person name="Larimer J."/>
            <person name="McCowan C."/>
            <person name="Murphy C."/>
            <person name="Pearson M."/>
            <person name="Priest M."/>
            <person name="Roberts A."/>
            <person name="Saif S."/>
            <person name="Shea T."/>
            <person name="Sykes S."/>
            <person name="Wortman J."/>
            <person name="Nusbaum C."/>
            <person name="Birren B."/>
        </authorList>
    </citation>
    <scope>NUCLEOTIDE SEQUENCE [LARGE SCALE GENOMIC DNA]</scope>
    <source>
        <strain evidence="14">CBS 10737</strain>
    </source>
</reference>
<feature type="region of interest" description="Disordered" evidence="13">
    <location>
        <begin position="294"/>
        <end position="328"/>
    </location>
</feature>
<feature type="topological domain" description="Mitochondrial matrix" evidence="12">
    <location>
        <begin position="1"/>
        <end position="94"/>
    </location>
</feature>
<keyword evidence="6 12" id="KW-0443">Lipid metabolism</keyword>
<keyword evidence="4 12" id="KW-0210">Decarboxylase</keyword>
<evidence type="ECO:0000256" key="10">
    <source>
        <dbReference type="ARBA" id="ARBA00023264"/>
    </source>
</evidence>
<feature type="chain" id="PRO_5023243593" description="Phosphatidylserine decarboxylase 1 beta chain" evidence="12">
    <location>
        <begin position="1"/>
        <end position="492"/>
    </location>
</feature>
<evidence type="ECO:0000313" key="16">
    <source>
        <dbReference type="Proteomes" id="UP000094020"/>
    </source>
</evidence>
<dbReference type="EC" id="4.1.1.65" evidence="12"/>
<reference evidence="15" key="2">
    <citation type="submission" date="2013-07" db="EMBL/GenBank/DDBJ databases">
        <authorList>
            <consortium name="The Broad Institute Genome Sequencing Platform"/>
            <person name="Cuomo C."/>
            <person name="Litvintseva A."/>
            <person name="Chen Y."/>
            <person name="Heitman J."/>
            <person name="Sun S."/>
            <person name="Springer D."/>
            <person name="Dromer F."/>
            <person name="Young S.K."/>
            <person name="Zeng Q."/>
            <person name="Gargeya S."/>
            <person name="Fitzgerald M."/>
            <person name="Abouelleil A."/>
            <person name="Alvarado L."/>
            <person name="Berlin A.M."/>
            <person name="Chapman S.B."/>
            <person name="Dewar J."/>
            <person name="Goldberg J."/>
            <person name="Griggs A."/>
            <person name="Gujja S."/>
            <person name="Hansen M."/>
            <person name="Howarth C."/>
            <person name="Imamovic A."/>
            <person name="Larimer J."/>
            <person name="McCowan C."/>
            <person name="Murphy C."/>
            <person name="Pearson M."/>
            <person name="Priest M."/>
            <person name="Roberts A."/>
            <person name="Saif S."/>
            <person name="Shea T."/>
            <person name="Sykes S."/>
            <person name="Wortman J."/>
            <person name="Nusbaum C."/>
            <person name="Birren B."/>
        </authorList>
    </citation>
    <scope>NUCLEOTIDE SEQUENCE</scope>
    <source>
        <strain evidence="15">CBS 10737</strain>
    </source>
</reference>
<feature type="active site" description="Charge relay system; for autoendoproteolytic cleavage activity" evidence="12">
    <location>
        <position position="379"/>
    </location>
</feature>
<dbReference type="InterPro" id="IPR003817">
    <property type="entry name" value="PS_Dcarbxylase"/>
</dbReference>
<dbReference type="GO" id="GO:0005743">
    <property type="term" value="C:mitochondrial inner membrane"/>
    <property type="evidence" value="ECO:0007669"/>
    <property type="project" value="UniProtKB-SubCell"/>
</dbReference>
<evidence type="ECO:0000313" key="15">
    <source>
        <dbReference type="EMBL" id="WWC71482.1"/>
    </source>
</evidence>
<dbReference type="GO" id="GO:0004609">
    <property type="term" value="F:phosphatidylserine decarboxylase activity"/>
    <property type="evidence" value="ECO:0007669"/>
    <property type="project" value="UniProtKB-UniRule"/>
</dbReference>
<gene>
    <name evidence="12" type="primary">PSD1</name>
    <name evidence="14" type="ORF">I206_03654</name>
    <name evidence="15" type="ORF">I206_105440</name>
</gene>
<feature type="chain" id="PRO_5023243592" description="Phosphatidylserine decarboxylase 1 alpha chain" evidence="12">
    <location>
        <begin position="493"/>
        <end position="529"/>
    </location>
</feature>
<evidence type="ECO:0000256" key="3">
    <source>
        <dbReference type="ARBA" id="ARBA00022692"/>
    </source>
</evidence>
<comment type="subcellular location">
    <molecule>Phosphatidylserine decarboxylase 1 alpha chain</molecule>
    <subcellularLocation>
        <location evidence="12">Mitochondrion inner membrane</location>
        <topology evidence="12">Peripheral membrane protein</topology>
        <orientation evidence="12">Intermembrane side</orientation>
    </subcellularLocation>
    <text evidence="12">Anchored to the mitochondrial inner membrane through its interaction with the integral membrane beta chain.</text>
</comment>
<dbReference type="NCBIfam" id="TIGR00163">
    <property type="entry name" value="PS_decarb"/>
    <property type="match status" value="1"/>
</dbReference>
<evidence type="ECO:0000256" key="6">
    <source>
        <dbReference type="ARBA" id="ARBA00023098"/>
    </source>
</evidence>
<protein>
    <recommendedName>
        <fullName evidence="12">Phosphatidylserine decarboxylase proenzyme 1, mitochondrial</fullName>
        <ecNumber evidence="12">4.1.1.65</ecNumber>
    </recommendedName>
    <component>
        <recommendedName>
            <fullName evidence="12">Phosphatidylserine decarboxylase 1 beta chain</fullName>
        </recommendedName>
    </component>
    <component>
        <recommendedName>
            <fullName evidence="12">Phosphatidylserine decarboxylase 1 alpha chain</fullName>
        </recommendedName>
    </component>
</protein>
<feature type="region of interest" description="Disordered" evidence="13">
    <location>
        <begin position="35"/>
        <end position="80"/>
    </location>
</feature>
<dbReference type="EMBL" id="KI894010">
    <property type="protein sequence ID" value="OCF50335.1"/>
    <property type="molecule type" value="Genomic_DNA"/>
</dbReference>
<proteinExistence type="inferred from homology"/>
<feature type="compositionally biased region" description="Polar residues" evidence="13">
    <location>
        <begin position="36"/>
        <end position="46"/>
    </location>
</feature>
<keyword evidence="12" id="KW-0999">Mitochondrion inner membrane</keyword>
<feature type="modified residue" description="Pyruvic acid (Ser); by autocatalysis" evidence="12">
    <location>
        <position position="493"/>
    </location>
</feature>
<evidence type="ECO:0000256" key="8">
    <source>
        <dbReference type="ARBA" id="ARBA00023209"/>
    </source>
</evidence>
<reference evidence="14" key="3">
    <citation type="submission" date="2016-07" db="EMBL/GenBank/DDBJ databases">
        <title>Evolution of pathogenesis and genome organization in the Tremellales.</title>
        <authorList>
            <person name="Cuomo C."/>
            <person name="Litvintseva A."/>
            <person name="Heitman J."/>
            <person name="Chen Y."/>
            <person name="Sun S."/>
            <person name="Springer D."/>
            <person name="Dromer F."/>
            <person name="Young S."/>
            <person name="Zeng Q."/>
            <person name="Chapman S."/>
            <person name="Gujja S."/>
            <person name="Saif S."/>
            <person name="Birren B."/>
        </authorList>
    </citation>
    <scope>NUCLEOTIDE SEQUENCE</scope>
    <source>
        <strain evidence="14">CBS 10737</strain>
    </source>
</reference>
<dbReference type="GO" id="GO:0006646">
    <property type="term" value="P:phosphatidylethanolamine biosynthetic process"/>
    <property type="evidence" value="ECO:0007669"/>
    <property type="project" value="UniProtKB-UniRule"/>
</dbReference>
<comment type="similarity">
    <text evidence="12">Belongs to the phosphatidylserine decarboxylase family. PSD-B subfamily. Eukaryotic type I sub-subfamily.</text>
</comment>
<comment type="subcellular location">
    <molecule>Phosphatidylserine decarboxylase 1 beta chain</molecule>
    <subcellularLocation>
        <location evidence="12">Mitochondrion inner membrane</location>
        <topology evidence="12">Single-pass membrane protein</topology>
        <orientation evidence="12">Intermembrane side</orientation>
    </subcellularLocation>
</comment>
<evidence type="ECO:0000256" key="2">
    <source>
        <dbReference type="ARBA" id="ARBA00022516"/>
    </source>
</evidence>
<evidence type="ECO:0000256" key="4">
    <source>
        <dbReference type="ARBA" id="ARBA00022793"/>
    </source>
</evidence>
<comment type="cofactor">
    <cofactor evidence="12">
        <name>pyruvate</name>
        <dbReference type="ChEBI" id="CHEBI:15361"/>
    </cofactor>
    <text evidence="12">Binds 1 pyruvoyl group covalently per subunit.</text>
</comment>
<dbReference type="KEGG" id="kpin:30172023"/>
<comment type="PTM">
    <text evidence="12">Is synthesized initially as an inactive proenzyme. Formation of the active enzyme involves a self-maturation process in which the active site pyruvoyl group is generated from an internal serine residue via an autocatalytic post-translational modification. Two non-identical subunits are generated from the proenzyme in this reaction, and the pyruvate is formed at the N-terminus of the alpha chain, which is derived from the carboxyl end of the proenzyme. The autoendoproteolytic cleavage occurs by a canonical serine protease mechanism, in which the side chain hydroxyl group of the serine supplies its oxygen atom to form the C-terminus of the beta chain, while the remainder of the serine residue undergoes an oxidative deamination to produce ammonia and the pyruvoyl prosthetic group on the alpha chain. During this reaction, the Ser that is part of the protease active site of the proenzyme becomes the pyruvoyl prosthetic group, which constitutes an essential element of the active site of the mature decarboxylase.</text>
</comment>
<evidence type="ECO:0000256" key="7">
    <source>
        <dbReference type="ARBA" id="ARBA00023136"/>
    </source>
</evidence>
<evidence type="ECO:0000256" key="9">
    <source>
        <dbReference type="ARBA" id="ARBA00023239"/>
    </source>
</evidence>
<dbReference type="Proteomes" id="UP000094020">
    <property type="component" value="Chromosome 7"/>
</dbReference>
<organism evidence="14">
    <name type="scientific">Kwoniella pini CBS 10737</name>
    <dbReference type="NCBI Taxonomy" id="1296096"/>
    <lineage>
        <taxon>Eukaryota</taxon>
        <taxon>Fungi</taxon>
        <taxon>Dikarya</taxon>
        <taxon>Basidiomycota</taxon>
        <taxon>Agaricomycotina</taxon>
        <taxon>Tremellomycetes</taxon>
        <taxon>Tremellales</taxon>
        <taxon>Cryptococcaceae</taxon>
        <taxon>Kwoniella</taxon>
    </lineage>
</organism>
<evidence type="ECO:0000256" key="13">
    <source>
        <dbReference type="SAM" id="MobiDB-lite"/>
    </source>
</evidence>
<feature type="compositionally biased region" description="Polar residues" evidence="13">
    <location>
        <begin position="62"/>
        <end position="73"/>
    </location>
</feature>
<keyword evidence="7 12" id="KW-0472">Membrane</keyword>
<dbReference type="PANTHER" id="PTHR10067">
    <property type="entry name" value="PHOSPHATIDYLSERINE DECARBOXYLASE"/>
    <property type="match status" value="1"/>
</dbReference>
<feature type="active site" description="Charge relay system; for autoendoproteolytic cleavage activity" evidence="12">
    <location>
        <position position="222"/>
    </location>
</feature>
<dbReference type="Pfam" id="PF02666">
    <property type="entry name" value="PS_Dcarbxylase"/>
    <property type="match status" value="2"/>
</dbReference>
<comment type="catalytic activity">
    <reaction evidence="12">
        <text>a 1,2-diacyl-sn-glycero-3-phospho-L-serine + H(+) = a 1,2-diacyl-sn-glycero-3-phosphoethanolamine + CO2</text>
        <dbReference type="Rhea" id="RHEA:20828"/>
        <dbReference type="ChEBI" id="CHEBI:15378"/>
        <dbReference type="ChEBI" id="CHEBI:16526"/>
        <dbReference type="ChEBI" id="CHEBI:57262"/>
        <dbReference type="ChEBI" id="CHEBI:64612"/>
        <dbReference type="EC" id="4.1.1.65"/>
    </reaction>
</comment>
<name>A0A1B9I482_9TREE</name>
<keyword evidence="11 12" id="KW-0670">Pyruvate</keyword>
<dbReference type="GeneID" id="30172023"/>
<feature type="compositionally biased region" description="Basic and acidic residues" evidence="13">
    <location>
        <begin position="309"/>
        <end position="328"/>
    </location>
</feature>
<evidence type="ECO:0000313" key="14">
    <source>
        <dbReference type="EMBL" id="OCF50335.1"/>
    </source>
</evidence>
<dbReference type="GO" id="GO:0016540">
    <property type="term" value="P:protein autoprocessing"/>
    <property type="evidence" value="ECO:0007669"/>
    <property type="project" value="UniProtKB-UniRule"/>
</dbReference>
<dbReference type="UniPathway" id="UPA00558">
    <property type="reaction ID" value="UER00616"/>
</dbReference>
<evidence type="ECO:0000256" key="11">
    <source>
        <dbReference type="ARBA" id="ARBA00023317"/>
    </source>
</evidence>
<dbReference type="PANTHER" id="PTHR10067:SF6">
    <property type="entry name" value="PHOSPHATIDYLSERINE DECARBOXYLASE PROENZYME, MITOCHONDRIAL"/>
    <property type="match status" value="1"/>
</dbReference>
<dbReference type="EMBL" id="CP144525">
    <property type="protein sequence ID" value="WWC71482.1"/>
    <property type="molecule type" value="Genomic_DNA"/>
</dbReference>
<comment type="pathway">
    <text evidence="1">Lipid metabolism.</text>
</comment>
<keyword evidence="12" id="KW-0496">Mitochondrion</keyword>
<dbReference type="RefSeq" id="XP_019011554.1">
    <property type="nucleotide sequence ID" value="XM_019155400.1"/>
</dbReference>
<dbReference type="HAMAP" id="MF_03208">
    <property type="entry name" value="PS_decarb_PSD_B_type1_euk"/>
    <property type="match status" value="1"/>
</dbReference>
<comment type="pathway">
    <text evidence="12">Phospholipid metabolism; phosphatidylethanolamine biosynthesis; phosphatidylethanolamine from CDP-diacylglycerol: step 2/2.</text>
</comment>
<keyword evidence="3 12" id="KW-0812">Transmembrane</keyword>
<keyword evidence="2 12" id="KW-0444">Lipid biosynthesis</keyword>
<evidence type="ECO:0000256" key="12">
    <source>
        <dbReference type="HAMAP-Rule" id="MF_03208"/>
    </source>
</evidence>
<dbReference type="AlphaFoldDB" id="A0A1B9I482"/>
<feature type="active site" description="Schiff-base intermediate with substrate; via pyruvic acid; for decarboxylase activity" evidence="12">
    <location>
        <position position="493"/>
    </location>
</feature>
<comment type="subunit">
    <text evidence="12">Heterodimer of a large membrane-associated beta subunit and a small pyruvoyl-containing alpha subunit.</text>
</comment>
<feature type="topological domain" description="Mitochondrial intermembrane" evidence="12">
    <location>
        <begin position="114"/>
        <end position="529"/>
    </location>
</feature>
<dbReference type="InterPro" id="IPR033177">
    <property type="entry name" value="PSD-B"/>
</dbReference>